<feature type="chain" id="PRO_5041457912" evidence="1">
    <location>
        <begin position="18"/>
        <end position="72"/>
    </location>
</feature>
<gene>
    <name evidence="2" type="ORF">CYNAS_LOCUS13667</name>
</gene>
<dbReference type="AlphaFoldDB" id="A0AA36M750"/>
<name>A0AA36M750_CYLNA</name>
<evidence type="ECO:0000313" key="2">
    <source>
        <dbReference type="EMBL" id="CAJ0601684.1"/>
    </source>
</evidence>
<keyword evidence="1" id="KW-0732">Signal</keyword>
<evidence type="ECO:0000256" key="1">
    <source>
        <dbReference type="SAM" id="SignalP"/>
    </source>
</evidence>
<dbReference type="EMBL" id="CATQJL010000305">
    <property type="protein sequence ID" value="CAJ0601684.1"/>
    <property type="molecule type" value="Genomic_DNA"/>
</dbReference>
<proteinExistence type="predicted"/>
<feature type="signal peptide" evidence="1">
    <location>
        <begin position="1"/>
        <end position="17"/>
    </location>
</feature>
<reference evidence="2" key="1">
    <citation type="submission" date="2023-07" db="EMBL/GenBank/DDBJ databases">
        <authorList>
            <consortium name="CYATHOMIX"/>
        </authorList>
    </citation>
    <scope>NUCLEOTIDE SEQUENCE</scope>
    <source>
        <strain evidence="2">N/A</strain>
    </source>
</reference>
<comment type="caution">
    <text evidence="2">The sequence shown here is derived from an EMBL/GenBank/DDBJ whole genome shotgun (WGS) entry which is preliminary data.</text>
</comment>
<dbReference type="Proteomes" id="UP001176961">
    <property type="component" value="Unassembled WGS sequence"/>
</dbReference>
<protein>
    <submittedName>
        <fullName evidence="2">Uncharacterized protein</fullName>
    </submittedName>
</protein>
<evidence type="ECO:0000313" key="3">
    <source>
        <dbReference type="Proteomes" id="UP001176961"/>
    </source>
</evidence>
<organism evidence="2 3">
    <name type="scientific">Cylicocyclus nassatus</name>
    <name type="common">Nematode worm</name>
    <dbReference type="NCBI Taxonomy" id="53992"/>
    <lineage>
        <taxon>Eukaryota</taxon>
        <taxon>Metazoa</taxon>
        <taxon>Ecdysozoa</taxon>
        <taxon>Nematoda</taxon>
        <taxon>Chromadorea</taxon>
        <taxon>Rhabditida</taxon>
        <taxon>Rhabditina</taxon>
        <taxon>Rhabditomorpha</taxon>
        <taxon>Strongyloidea</taxon>
        <taxon>Strongylidae</taxon>
        <taxon>Cylicocyclus</taxon>
    </lineage>
</organism>
<keyword evidence="3" id="KW-1185">Reference proteome</keyword>
<sequence>MKAIFVLLALVISVCFARKCTTTTDCGSAMMTCVDGNCFRIACPKYSPPILKPGCKLKVVDKEGCPILKQIC</sequence>
<accession>A0AA36M750</accession>